<dbReference type="EMBL" id="JACHIP010000032">
    <property type="protein sequence ID" value="MBB5061232.1"/>
    <property type="molecule type" value="Genomic_DNA"/>
</dbReference>
<organism evidence="6 7">
    <name type="scientific">Granulicella aggregans</name>
    <dbReference type="NCBI Taxonomy" id="474949"/>
    <lineage>
        <taxon>Bacteria</taxon>
        <taxon>Pseudomonadati</taxon>
        <taxon>Acidobacteriota</taxon>
        <taxon>Terriglobia</taxon>
        <taxon>Terriglobales</taxon>
        <taxon>Acidobacteriaceae</taxon>
        <taxon>Granulicella</taxon>
    </lineage>
</organism>
<dbReference type="InterPro" id="IPR024463">
    <property type="entry name" value="Transposase_TnpC_homeodom"/>
</dbReference>
<dbReference type="AlphaFoldDB" id="A0A7W8E709"/>
<dbReference type="InterPro" id="IPR024474">
    <property type="entry name" value="Znf_dom_IS66"/>
</dbReference>
<keyword evidence="7" id="KW-1185">Reference proteome</keyword>
<evidence type="ECO:0000259" key="2">
    <source>
        <dbReference type="Pfam" id="PF03050"/>
    </source>
</evidence>
<evidence type="ECO:0000256" key="1">
    <source>
        <dbReference type="SAM" id="MobiDB-lite"/>
    </source>
</evidence>
<evidence type="ECO:0000313" key="7">
    <source>
        <dbReference type="Proteomes" id="UP000540989"/>
    </source>
</evidence>
<dbReference type="Pfam" id="PF03050">
    <property type="entry name" value="DDE_Tnp_IS66"/>
    <property type="match status" value="1"/>
</dbReference>
<feature type="domain" description="Transposase IS66 zinc-finger binding" evidence="3">
    <location>
        <begin position="137"/>
        <end position="180"/>
    </location>
</feature>
<dbReference type="Pfam" id="PF13817">
    <property type="entry name" value="DDE_Tnp_IS66_C"/>
    <property type="match status" value="1"/>
</dbReference>
<protein>
    <submittedName>
        <fullName evidence="6">Transposase</fullName>
    </submittedName>
</protein>
<feature type="region of interest" description="Disordered" evidence="1">
    <location>
        <begin position="91"/>
        <end position="121"/>
    </location>
</feature>
<dbReference type="PANTHER" id="PTHR33678">
    <property type="entry name" value="BLL1576 PROTEIN"/>
    <property type="match status" value="1"/>
</dbReference>
<feature type="domain" description="Transposase IS66 C-terminal" evidence="5">
    <location>
        <begin position="487"/>
        <end position="524"/>
    </location>
</feature>
<feature type="compositionally biased region" description="Basic and acidic residues" evidence="1">
    <location>
        <begin position="91"/>
        <end position="100"/>
    </location>
</feature>
<sequence>MPETLILPDLDIMDVAALKALARAQHKQSQAQQDLIKAQQDQYLASLSSRASEIAHLKLLLDKLQRMLFGAKSEKLVRQVDQLELQLEELETSRGEEEVSSHLPLQTETQQEPKQSSRRTLPEHLPREIETHLPETSCCPGCGGALREFGEDVSEVLEYVPESFKVIRHVRPKFSCGRCETVVEAPAPSRPIARSYAGPGLLSHVLVAKYCDHTPLNRQSEIYAREGVDLDRSTLAGWVGASAALLAPLVEAVRTHVLSATRLHADDTPVPVLAPGNGRTKTGRLWTYVRDGRPCADPVPPAVWFAFSPDRRGEHPQTHLKSFRGTLQADAYAGFHPLYEGGRIVEAVCWAHTRRKFHDIFAATASATASEAIRRIGLLYAVEKQMRGSPPEIRHAVRQARAKPVMEELRAWLDQMLQTLSAKSDMAGAIRYALSRWTALTRYLDDGTVEIDNNAAERALRVVALGRKNYLFAGSNAGGERAAAIYSLLGTAKLNGINPEHYLRYILTNIADHPVNRIAELLPWNIPVACRKT</sequence>
<feature type="compositionally biased region" description="Polar residues" evidence="1">
    <location>
        <begin position="103"/>
        <end position="114"/>
    </location>
</feature>
<reference evidence="6 7" key="1">
    <citation type="submission" date="2020-08" db="EMBL/GenBank/DDBJ databases">
        <title>Genomic Encyclopedia of Type Strains, Phase IV (KMG-V): Genome sequencing to study the core and pangenomes of soil and plant-associated prokaryotes.</title>
        <authorList>
            <person name="Whitman W."/>
        </authorList>
    </citation>
    <scope>NUCLEOTIDE SEQUENCE [LARGE SCALE GENOMIC DNA]</scope>
    <source>
        <strain evidence="6 7">M8UP14</strain>
    </source>
</reference>
<dbReference type="InterPro" id="IPR004291">
    <property type="entry name" value="Transposase_IS66_central"/>
</dbReference>
<dbReference type="Pfam" id="PF13005">
    <property type="entry name" value="zf-IS66"/>
    <property type="match status" value="1"/>
</dbReference>
<name>A0A7W8E709_9BACT</name>
<evidence type="ECO:0000259" key="3">
    <source>
        <dbReference type="Pfam" id="PF13005"/>
    </source>
</evidence>
<dbReference type="InterPro" id="IPR052344">
    <property type="entry name" value="Transposase-related"/>
</dbReference>
<dbReference type="Proteomes" id="UP000540989">
    <property type="component" value="Unassembled WGS sequence"/>
</dbReference>
<feature type="domain" description="Transposase IS66 central" evidence="2">
    <location>
        <begin position="194"/>
        <end position="480"/>
    </location>
</feature>
<dbReference type="InterPro" id="IPR039552">
    <property type="entry name" value="IS66_C"/>
</dbReference>
<evidence type="ECO:0000259" key="5">
    <source>
        <dbReference type="Pfam" id="PF13817"/>
    </source>
</evidence>
<dbReference type="NCBIfam" id="NF033517">
    <property type="entry name" value="transpos_IS66"/>
    <property type="match status" value="1"/>
</dbReference>
<evidence type="ECO:0000313" key="6">
    <source>
        <dbReference type="EMBL" id="MBB5061232.1"/>
    </source>
</evidence>
<gene>
    <name evidence="6" type="ORF">HDF16_005968</name>
</gene>
<dbReference type="PANTHER" id="PTHR33678:SF1">
    <property type="entry name" value="BLL1576 PROTEIN"/>
    <property type="match status" value="1"/>
</dbReference>
<evidence type="ECO:0000259" key="4">
    <source>
        <dbReference type="Pfam" id="PF13007"/>
    </source>
</evidence>
<dbReference type="Pfam" id="PF13007">
    <property type="entry name" value="LZ_Tnp_IS66"/>
    <property type="match status" value="1"/>
</dbReference>
<comment type="caution">
    <text evidence="6">The sequence shown here is derived from an EMBL/GenBank/DDBJ whole genome shotgun (WGS) entry which is preliminary data.</text>
</comment>
<proteinExistence type="predicted"/>
<dbReference type="RefSeq" id="WP_432432306.1">
    <property type="nucleotide sequence ID" value="NZ_JACHIP010000032.1"/>
</dbReference>
<accession>A0A7W8E709</accession>
<feature type="domain" description="Transposase TnpC homeodomain" evidence="4">
    <location>
        <begin position="56"/>
        <end position="128"/>
    </location>
</feature>